<organism evidence="1">
    <name type="scientific">Lepeophtheirus salmonis</name>
    <name type="common">Salmon louse</name>
    <name type="synonym">Caligus salmonis</name>
    <dbReference type="NCBI Taxonomy" id="72036"/>
    <lineage>
        <taxon>Eukaryota</taxon>
        <taxon>Metazoa</taxon>
        <taxon>Ecdysozoa</taxon>
        <taxon>Arthropoda</taxon>
        <taxon>Crustacea</taxon>
        <taxon>Multicrustacea</taxon>
        <taxon>Hexanauplia</taxon>
        <taxon>Copepoda</taxon>
        <taxon>Siphonostomatoida</taxon>
        <taxon>Caligidae</taxon>
        <taxon>Lepeophtheirus</taxon>
    </lineage>
</organism>
<evidence type="ECO:0000313" key="1">
    <source>
        <dbReference type="EMBL" id="CDW48152.1"/>
    </source>
</evidence>
<dbReference type="AlphaFoldDB" id="A0A0K2VD97"/>
<sequence length="25" mass="2696">MVTSSSGSRVNIVVQGPFFLCLLKI</sequence>
<reference evidence="1" key="1">
    <citation type="submission" date="2014-05" db="EMBL/GenBank/DDBJ databases">
        <authorList>
            <person name="Chronopoulou M."/>
        </authorList>
    </citation>
    <scope>NUCLEOTIDE SEQUENCE</scope>
    <source>
        <tissue evidence="1">Whole organism</tissue>
    </source>
</reference>
<accession>A0A0K2VD97</accession>
<name>A0A0K2VD97_LEPSM</name>
<proteinExistence type="predicted"/>
<protein>
    <submittedName>
        <fullName evidence="1">Uncharacterized protein</fullName>
    </submittedName>
</protein>
<dbReference type="EMBL" id="HACA01030791">
    <property type="protein sequence ID" value="CDW48152.1"/>
    <property type="molecule type" value="Transcribed_RNA"/>
</dbReference>